<dbReference type="SUPFAM" id="SSF52964">
    <property type="entry name" value="TolB, N-terminal domain"/>
    <property type="match status" value="1"/>
</dbReference>
<feature type="region of interest" description="Disordered" evidence="2">
    <location>
        <begin position="168"/>
        <end position="188"/>
    </location>
</feature>
<dbReference type="Pfam" id="PF13517">
    <property type="entry name" value="FG-GAP_3"/>
    <property type="match status" value="1"/>
</dbReference>
<dbReference type="Pfam" id="PF03783">
    <property type="entry name" value="CsgG"/>
    <property type="match status" value="1"/>
</dbReference>
<comment type="caution">
    <text evidence="3">The sequence shown here is derived from an EMBL/GenBank/DDBJ whole genome shotgun (WGS) entry which is preliminary data.</text>
</comment>
<keyword evidence="1" id="KW-0732">Signal</keyword>
<name>S7VCG6_DESML</name>
<reference evidence="3 4" key="1">
    <citation type="journal article" date="2013" name="Genome Announc.">
        <title>Draft genome sequences for three mercury-methylating, sulfate-reducing bacteria.</title>
        <authorList>
            <person name="Brown S.D."/>
            <person name="Hurt R.A.Jr."/>
            <person name="Gilmour C.C."/>
            <person name="Elias D.A."/>
        </authorList>
    </citation>
    <scope>NUCLEOTIDE SEQUENCE [LARGE SCALE GENOMIC DNA]</scope>
    <source>
        <strain evidence="3 4">DSM 2059</strain>
    </source>
</reference>
<gene>
    <name evidence="3" type="ORF">dsmv_1675</name>
</gene>
<feature type="compositionally biased region" description="Low complexity" evidence="2">
    <location>
        <begin position="168"/>
        <end position="179"/>
    </location>
</feature>
<evidence type="ECO:0000313" key="3">
    <source>
        <dbReference type="EMBL" id="EPR42158.1"/>
    </source>
</evidence>
<evidence type="ECO:0000313" key="4">
    <source>
        <dbReference type="Proteomes" id="UP000014977"/>
    </source>
</evidence>
<accession>S7VCG6</accession>
<dbReference type="InterPro" id="IPR005534">
    <property type="entry name" value="Curli_assmbl/transp-comp_CsgG"/>
</dbReference>
<dbReference type="EMBL" id="ATHJ01000068">
    <property type="protein sequence ID" value="EPR42158.1"/>
    <property type="molecule type" value="Genomic_DNA"/>
</dbReference>
<keyword evidence="4" id="KW-1185">Reference proteome</keyword>
<dbReference type="AlphaFoldDB" id="S7VCG6"/>
<proteinExistence type="predicted"/>
<dbReference type="Gene3D" id="3.40.50.10610">
    <property type="entry name" value="ABC-type transport auxiliary lipoprotein component"/>
    <property type="match status" value="1"/>
</dbReference>
<dbReference type="InterPro" id="IPR013517">
    <property type="entry name" value="FG-GAP"/>
</dbReference>
<dbReference type="SUPFAM" id="SSF69318">
    <property type="entry name" value="Integrin alpha N-terminal domain"/>
    <property type="match status" value="1"/>
</dbReference>
<dbReference type="RefSeq" id="WP_020876059.1">
    <property type="nucleotide sequence ID" value="NZ_ATHJ01000068.1"/>
</dbReference>
<sequence>MLKYPRYGVCVCVSIVIVLFFGLGFGGGGTARAETAARVLILPFDIHSDKDLSFLRNGIQDMLTSRLTRPGKLQPIPREAALKSIQGLADIDEKTAGRLGETLGADYVVYGSLTVFGDSISTDARLLDTSGKKTMLSFNESGKESGDVISHIDRFAGQVGETLFGAGASPAPAAPAAAPKTPEEQSRMHPESLWTGKIDAEDQRLAAGETGKGALGAAWKSRNFKMAIEGLSIGDVDGDGKNETVFMTEDGVFVYRYTDQRFLKIAEIRESFNHRHLSIDVADINENGVGEIFVSNIHEERQSLMSYVLEWDGARFKKIAENVKWYFRVIDHPSRGKLLMGQQGDTKRPFTAGITEMRYNGVEYVPETAGELPLPRWVNIFGFNSGDVAGNGREMTVAFSERNYLRVLTAENEREWESEEPYLSGGIYVEYPDEAAARIGEYREQIRQYLPQRVLISDVDKDGKNEVLVCRNKDAADGLFAKLRIFKSGQIECLAWDQFGLFPKWKTRSISGHVSDYVLGDINNDGRPELVFAVIRKSGSAFGDAQSFIASQDILPKE</sequence>
<dbReference type="OrthoDB" id="5422153at2"/>
<dbReference type="STRING" id="897.B2D07_17040"/>
<dbReference type="GO" id="GO:0030288">
    <property type="term" value="C:outer membrane-bounded periplasmic space"/>
    <property type="evidence" value="ECO:0007669"/>
    <property type="project" value="InterPro"/>
</dbReference>
<dbReference type="InterPro" id="IPR028994">
    <property type="entry name" value="Integrin_alpha_N"/>
</dbReference>
<protein>
    <submittedName>
        <fullName evidence="3">Curli production assembly/transport component CsgG</fullName>
    </submittedName>
</protein>
<evidence type="ECO:0000256" key="2">
    <source>
        <dbReference type="SAM" id="MobiDB-lite"/>
    </source>
</evidence>
<dbReference type="Proteomes" id="UP000014977">
    <property type="component" value="Unassembled WGS sequence"/>
</dbReference>
<organism evidence="3 4">
    <name type="scientific">Desulfococcus multivorans DSM 2059</name>
    <dbReference type="NCBI Taxonomy" id="1121405"/>
    <lineage>
        <taxon>Bacteria</taxon>
        <taxon>Pseudomonadati</taxon>
        <taxon>Thermodesulfobacteriota</taxon>
        <taxon>Desulfobacteria</taxon>
        <taxon>Desulfobacterales</taxon>
        <taxon>Desulfococcaceae</taxon>
        <taxon>Desulfococcus</taxon>
    </lineage>
</organism>
<evidence type="ECO:0000256" key="1">
    <source>
        <dbReference type="ARBA" id="ARBA00022729"/>
    </source>
</evidence>
<dbReference type="eggNOG" id="COG5616">
    <property type="taxonomic scope" value="Bacteria"/>
</dbReference>